<sequence length="66" mass="7748">MLGEGRLREAYLVCEFVHTEFGAEKMGSNKQPLFIGEESEQLRVLNKNHFIMHFNSPFNQLRLTYT</sequence>
<proteinExistence type="predicted"/>
<comment type="caution">
    <text evidence="1">The sequence shown here is derived from an EMBL/GenBank/DDBJ whole genome shotgun (WGS) entry which is preliminary data.</text>
</comment>
<protein>
    <submittedName>
        <fullName evidence="1">Uncharacterized protein</fullName>
    </submittedName>
</protein>
<name>A0A120FGJ9_9HYPH</name>
<dbReference type="AlphaFoldDB" id="A0A120FGJ9"/>
<gene>
    <name evidence="1" type="ORF">AS026_16350</name>
</gene>
<evidence type="ECO:0000313" key="2">
    <source>
        <dbReference type="Proteomes" id="UP000068164"/>
    </source>
</evidence>
<accession>A0A120FGJ9</accession>
<organism evidence="1 2">
    <name type="scientific">Rhizobium altiplani</name>
    <dbReference type="NCBI Taxonomy" id="1864509"/>
    <lineage>
        <taxon>Bacteria</taxon>
        <taxon>Pseudomonadati</taxon>
        <taxon>Pseudomonadota</taxon>
        <taxon>Alphaproteobacteria</taxon>
        <taxon>Hyphomicrobiales</taxon>
        <taxon>Rhizobiaceae</taxon>
        <taxon>Rhizobium/Agrobacterium group</taxon>
        <taxon>Rhizobium</taxon>
    </lineage>
</organism>
<evidence type="ECO:0000313" key="1">
    <source>
        <dbReference type="EMBL" id="KWV44464.1"/>
    </source>
</evidence>
<keyword evidence="2" id="KW-1185">Reference proteome</keyword>
<reference evidence="1 2" key="1">
    <citation type="submission" date="2015-11" db="EMBL/GenBank/DDBJ databases">
        <title>Draft Genome Sequence of the Strain BR 10423 (Rhizobium sp.) isolated from nodules of Mimosa pudica.</title>
        <authorList>
            <person name="Barauna A.C."/>
            <person name="Zilli J.E."/>
            <person name="Simoes-Araujo J.L."/>
            <person name="Reis V.M."/>
            <person name="James E.K."/>
            <person name="Reis F.B.Jr."/>
            <person name="Rouws L.F."/>
            <person name="Passos S.R."/>
            <person name="Gois S.R."/>
        </authorList>
    </citation>
    <scope>NUCLEOTIDE SEQUENCE [LARGE SCALE GENOMIC DNA]</scope>
    <source>
        <strain evidence="1 2">BR10423</strain>
    </source>
</reference>
<dbReference type="Proteomes" id="UP000068164">
    <property type="component" value="Unassembled WGS sequence"/>
</dbReference>
<dbReference type="EMBL" id="LNCD01000122">
    <property type="protein sequence ID" value="KWV44464.1"/>
    <property type="molecule type" value="Genomic_DNA"/>
</dbReference>